<keyword evidence="2" id="KW-1185">Reference proteome</keyword>
<dbReference type="OrthoDB" id="1293009at2"/>
<dbReference type="Proteomes" id="UP000249610">
    <property type="component" value="Unassembled WGS sequence"/>
</dbReference>
<accession>A0A327PCS1</accession>
<dbReference type="Gene3D" id="2.40.160.130">
    <property type="entry name" value="Capsule assembly protein Wzi"/>
    <property type="match status" value="1"/>
</dbReference>
<proteinExistence type="predicted"/>
<protein>
    <submittedName>
        <fullName evidence="1">Capsule assembly protein Wzi</fullName>
    </submittedName>
</protein>
<sequence>MQATKSNSHHRQLKFWHSYLLVALLSLVSQGAFSQILNADTPVLEEFLRRKQLLEQFDSAYSFQLRPYYFSPRDTTPAAREVMHFLAGTKVPKKKNVQFSMLPILFGTEVNTKRPYGWGNKLMVPNVGIQTTLSTGFYARFHVLEVQFQPEYLFAQNKPYQGFGEDFTSREISARFFYWNNGDNPERFGAAAISKFWWGQSSVNIVAGPIALGVSTQNIWWGPGQFNSLVFSDNAQGFPHLSLATRRPLKTFMGNFEGQIIMGRLENSGLAPSQIQSQNDARFRKFDGDWRYLNGFSLTYNPSFIPHLFVGLNRTFQQYSKYKGNRFVDWFPIFEGFQKEQFFSNGNSVIYDSNGLDQQVSLFFRLLVPKGNFELYGDYGRRDHALNWREFILNPEHARAYLVGFQKLFPIGPQNTFIQVRSEMTHQQESVNRYIRYPGLIGNQTWHTHGLARGFVNYGETLGVGSGVGSNVQTLEVSHVSGFNKRGILIERLENNQDFHSRAFFRNPEKESWIDLSLGLLWDQKWDNLILRGKAQFIKSYNYQWVNEGISTGDYPSGYNPLSFYGSFNLIYRIGQTK</sequence>
<dbReference type="InterPro" id="IPR038636">
    <property type="entry name" value="Wzi_sf"/>
</dbReference>
<dbReference type="Pfam" id="PF14052">
    <property type="entry name" value="Caps_assemb_Wzi"/>
    <property type="match status" value="1"/>
</dbReference>
<name>A0A327PCS1_9BACT</name>
<organism evidence="1 2">
    <name type="scientific">Algoriphagus yeomjeoni</name>
    <dbReference type="NCBI Taxonomy" id="291403"/>
    <lineage>
        <taxon>Bacteria</taxon>
        <taxon>Pseudomonadati</taxon>
        <taxon>Bacteroidota</taxon>
        <taxon>Cytophagia</taxon>
        <taxon>Cytophagales</taxon>
        <taxon>Cyclobacteriaceae</taxon>
        <taxon>Algoriphagus</taxon>
    </lineage>
</organism>
<comment type="caution">
    <text evidence="1">The sequence shown here is derived from an EMBL/GenBank/DDBJ whole genome shotgun (WGS) entry which is preliminary data.</text>
</comment>
<dbReference type="InterPro" id="IPR026950">
    <property type="entry name" value="Caps_assemb_Wzi"/>
</dbReference>
<evidence type="ECO:0000313" key="1">
    <source>
        <dbReference type="EMBL" id="RAI89513.1"/>
    </source>
</evidence>
<dbReference type="EMBL" id="QLLK01000006">
    <property type="protein sequence ID" value="RAI89513.1"/>
    <property type="molecule type" value="Genomic_DNA"/>
</dbReference>
<gene>
    <name evidence="1" type="ORF">LV83_02555</name>
</gene>
<evidence type="ECO:0000313" key="2">
    <source>
        <dbReference type="Proteomes" id="UP000249610"/>
    </source>
</evidence>
<dbReference type="AlphaFoldDB" id="A0A327PCS1"/>
<reference evidence="1 2" key="1">
    <citation type="submission" date="2018-06" db="EMBL/GenBank/DDBJ databases">
        <title>Genomic Encyclopedia of Archaeal and Bacterial Type Strains, Phase II (KMG-II): from individual species to whole genera.</title>
        <authorList>
            <person name="Goeker M."/>
        </authorList>
    </citation>
    <scope>NUCLEOTIDE SEQUENCE [LARGE SCALE GENOMIC DNA]</scope>
    <source>
        <strain evidence="1 2">DSM 23446</strain>
    </source>
</reference>